<evidence type="ECO:0000256" key="2">
    <source>
        <dbReference type="PROSITE-ProRule" id="PRU00723"/>
    </source>
</evidence>
<gene>
    <name evidence="7" type="ORF">AK812_SmicGene30823</name>
</gene>
<evidence type="ECO:0000259" key="6">
    <source>
        <dbReference type="PROSITE" id="PS50103"/>
    </source>
</evidence>
<dbReference type="SUPFAM" id="SSF46565">
    <property type="entry name" value="Chaperone J-domain"/>
    <property type="match status" value="1"/>
</dbReference>
<feature type="compositionally biased region" description="Basic and acidic residues" evidence="4">
    <location>
        <begin position="2015"/>
        <end position="2036"/>
    </location>
</feature>
<feature type="region of interest" description="Disordered" evidence="4">
    <location>
        <begin position="917"/>
        <end position="949"/>
    </location>
</feature>
<feature type="region of interest" description="Disordered" evidence="4">
    <location>
        <begin position="762"/>
        <end position="826"/>
    </location>
</feature>
<accession>A0A1Q9CYA6</accession>
<dbReference type="CDD" id="cd06257">
    <property type="entry name" value="DnaJ"/>
    <property type="match status" value="1"/>
</dbReference>
<keyword evidence="2" id="KW-0863">Zinc-finger</keyword>
<feature type="region of interest" description="Disordered" evidence="4">
    <location>
        <begin position="366"/>
        <end position="398"/>
    </location>
</feature>
<feature type="compositionally biased region" description="Acidic residues" evidence="4">
    <location>
        <begin position="2037"/>
        <end position="2048"/>
    </location>
</feature>
<evidence type="ECO:0000256" key="4">
    <source>
        <dbReference type="SAM" id="MobiDB-lite"/>
    </source>
</evidence>
<dbReference type="GO" id="GO:0008270">
    <property type="term" value="F:zinc ion binding"/>
    <property type="evidence" value="ECO:0007669"/>
    <property type="project" value="UniProtKB-KW"/>
</dbReference>
<feature type="compositionally biased region" description="Polar residues" evidence="4">
    <location>
        <begin position="2538"/>
        <end position="2552"/>
    </location>
</feature>
<dbReference type="PANTHER" id="PTHR34605:SF4">
    <property type="entry name" value="DNA ADENINE METHYLTRANSFERASE"/>
    <property type="match status" value="1"/>
</dbReference>
<reference evidence="7 8" key="1">
    <citation type="submission" date="2016-02" db="EMBL/GenBank/DDBJ databases">
        <title>Genome analysis of coral dinoflagellate symbionts highlights evolutionary adaptations to a symbiotic lifestyle.</title>
        <authorList>
            <person name="Aranda M."/>
            <person name="Li Y."/>
            <person name="Liew Y.J."/>
            <person name="Baumgarten S."/>
            <person name="Simakov O."/>
            <person name="Wilson M."/>
            <person name="Piel J."/>
            <person name="Ashoor H."/>
            <person name="Bougouffa S."/>
            <person name="Bajic V.B."/>
            <person name="Ryu T."/>
            <person name="Ravasi T."/>
            <person name="Bayer T."/>
            <person name="Micklem G."/>
            <person name="Kim H."/>
            <person name="Bhak J."/>
            <person name="Lajeunesse T.C."/>
            <person name="Voolstra C.R."/>
        </authorList>
    </citation>
    <scope>NUCLEOTIDE SEQUENCE [LARGE SCALE GENOMIC DNA]</scope>
    <source>
        <strain evidence="7 8">CCMP2467</strain>
    </source>
</reference>
<organism evidence="7 8">
    <name type="scientific">Symbiodinium microadriaticum</name>
    <name type="common">Dinoflagellate</name>
    <name type="synonym">Zooxanthella microadriatica</name>
    <dbReference type="NCBI Taxonomy" id="2951"/>
    <lineage>
        <taxon>Eukaryota</taxon>
        <taxon>Sar</taxon>
        <taxon>Alveolata</taxon>
        <taxon>Dinophyceae</taxon>
        <taxon>Suessiales</taxon>
        <taxon>Symbiodiniaceae</taxon>
        <taxon>Symbiodinium</taxon>
    </lineage>
</organism>
<keyword evidence="8" id="KW-1185">Reference proteome</keyword>
<keyword evidence="3" id="KW-0175">Coiled coil</keyword>
<dbReference type="Proteomes" id="UP000186817">
    <property type="component" value="Unassembled WGS sequence"/>
</dbReference>
<keyword evidence="5" id="KW-1133">Transmembrane helix</keyword>
<feature type="region of interest" description="Disordered" evidence="4">
    <location>
        <begin position="2530"/>
        <end position="2601"/>
    </location>
</feature>
<proteinExistence type="predicted"/>
<dbReference type="SUPFAM" id="SSF47823">
    <property type="entry name" value="lambda integrase-like, N-terminal domain"/>
    <property type="match status" value="1"/>
</dbReference>
<keyword evidence="5" id="KW-0472">Membrane</keyword>
<dbReference type="InterPro" id="IPR001623">
    <property type="entry name" value="DnaJ_domain"/>
</dbReference>
<dbReference type="InterPro" id="IPR036869">
    <property type="entry name" value="J_dom_sf"/>
</dbReference>
<dbReference type="PROSITE" id="PS50103">
    <property type="entry name" value="ZF_C3H1"/>
    <property type="match status" value="1"/>
</dbReference>
<feature type="zinc finger region" description="C3H1-type" evidence="2">
    <location>
        <begin position="846"/>
        <end position="873"/>
    </location>
</feature>
<evidence type="ECO:0000313" key="7">
    <source>
        <dbReference type="EMBL" id="OLP87912.1"/>
    </source>
</evidence>
<dbReference type="InterPro" id="IPR000571">
    <property type="entry name" value="Znf_CCCH"/>
</dbReference>
<keyword evidence="2" id="KW-0479">Metal-binding</keyword>
<feature type="region of interest" description="Disordered" evidence="4">
    <location>
        <begin position="2001"/>
        <end position="2051"/>
    </location>
</feature>
<dbReference type="Gene3D" id="1.10.287.110">
    <property type="entry name" value="DnaJ domain"/>
    <property type="match status" value="1"/>
</dbReference>
<feature type="compositionally biased region" description="Polar residues" evidence="4">
    <location>
        <begin position="298"/>
        <end position="309"/>
    </location>
</feature>
<evidence type="ECO:0000256" key="3">
    <source>
        <dbReference type="SAM" id="Coils"/>
    </source>
</evidence>
<feature type="coiled-coil region" evidence="3">
    <location>
        <begin position="2804"/>
        <end position="2831"/>
    </location>
</feature>
<feature type="region of interest" description="Disordered" evidence="4">
    <location>
        <begin position="282"/>
        <end position="311"/>
    </location>
</feature>
<sequence length="3058" mass="337199">MVFSTPEQKGSLGTEGGWALYLLDKVGVISFGRYWPVAGWTALATLMIGLLTALVWSLKACEKWFCCGCGCRRRGVREGAQAVDPALRHLPVTATPTTYAPVTLVGPGSSTPVDTEYFQRQVRGRGAGRRPHDLVLRFPQGAVRMQPDWTHRTRIDRHGLWIKPGRILGVTARALREHLERADQIHLCRAEHCAQPGAYHCKEFAAIDADSVIDLGAYGRLDGWRALVLFWRGLRSPSSIPSDVANPLTPVLRMDPVESQLVKEPRLVLLPHDEGLVLTKGVGSEGDEFGTPPRPPTISVSSTPKTISQEVGPPQEIDSGALHDSFRDARAQGASIGEAIALVASAYNIGPEIVQMSVLGALEGTRDEGKEEVGIGKDPLAWSERRPSLTGPQVPPPPLPPGLTQESGLVQARVTPPDNHLLASSGGLPDAVARLFPTTGSEATSGLVSAATGALSLQQPSIGLGQGLVRKAGASFGEQLGPSDPTLATDRIIHAIDGLRKAQDEDKTGTKGQVSSIKEGEKLDVFLARGCGQLSIELCKGVYGKELFHSIKRAGLHAKHELSLIKWPVLITNRVALSIAGLWWGGTESFTLLAADCATARVEQIENWSPPTEHKIEARSTAPTTFLTWLRYAENSIKVFGSAYGLEHVQERNKFLQALREAHEEAENAFPFTYCVQLFEEMTAVWCEEIRESRRRLCAKLGTENPRLEDFKLVALSPSATGQANFQFPRVWDLADPAGYYQRVILPRQNKAMARLLNKQLHDHVTKEKRPDHRKTAGPLGSTNPANADAPSPDVEDIDKSGRAPRLALRPDPNKAGDAPKAYPAGKRLSPAEVKRSIQHAPQCPKTKKPICWDAACHIGCHRSNCPNAHEPLPKLSKLDYTVAMQVLRRGGLRSGPKVNPQEVDGRVAQLRAQAKEEQASKIEPGATAQGKAKAHPKAKAKDKAGWAVPEDYQGPVTQLEHELGNLAEGPDYSWHQQFRQDTEVTSVQAGTAEAQKRKEAYEKLLASKKLAPLAGCSDHLHSHVASHFVNAEMQGKVVQLSDILTQAIDYGHPQLAEEAQEVLNSVGVKAGLNLPEPEAFCVPPLDILDAQDKLTLPDDLRVALQLEQAEEMRQCLCLHVALAFEGEQRRVSAPRSKLLGVIRLSHQGIVEIDTVKQLLEIATQGARVVRELEVDGWGSFLEAQVVRTLGAEDTVTVRPLPDAQGGQHAWWLIILSLAMPFGWVGSPGEFVAWSAAARAHHGSFRPADPRFNDVVPFESKWLMDDGVVVEPMVGNRVFDSLAVLDETMQLVWGPEGVNVEKMAEEGEPSTTQLLWGLHMKFDTQEVRLPEPKRIKAKYLLGETALQRGCREVPLRLLQELIGCVTARARITGGDATLDRIGAVDWKAKVFHADNVDQHREGLRNLAREGEETDITSVMELLAFVVLACHRRAEWTGELVLYVTDNMNVRTWLHKRRPRNRASSLLVRLVQRLESENRFTVHPVYIRTYRNQLADWLSREDLQIVRKQLAADGWTEVATGLQSRCVCEFLGSLSTSKSTLKQLETTRLVHVAETFFPNVETYQYISSHLGAITVTGPACAFVGPTKDIKGPGATLIPSGTGAARRLSLGEIARAQGLTTTQWAELADALGQEEALRRVVQEPGWQVAAAILGLWQEEPLKAGNCLDPDEEAARQQLEVWLQAWEINPERPREMLDLLHTQAHEGPIQEPTLWPDAGDTRVGGRSAKDPEDRKLVTPVLLGEERDRFFANVGLPGENLLHQLDQTGQFAVLSKLADSTRRSYGAGWKQWATFMSGTGVSPFLQGETRTEKQADEEWLIRFVVFLHQRMGRTAQGIKQRLSGIRYAHIAAGYPDPLAGRVRLWTALAGMHRWDGAPVRKVPVTPRMLAWLRAYLQGSNRPAEEKAAVWASICLGWFYMLRISEYLPGIDALNDRLGFSMPPGMIFAQFGHFRRYGATAMLAVTSDVETVKRFGGWKSDAVHAYLYTDMAAAPNRAKEMLTSKPVLQPQQHTQAPNRVGDRSLDYDQHSDVRCGGPEDPRPEDEEFGDSDDPDWRSARAKLQDLERQTGLTFVQSVRLKKQIAKGGVVEPPVFLQRFGGLPEWFAPVSAASSSQDAESAHMYRAAMPEPPFQASADEPSTLPQLFLPEQVFHSPSWRSALPHAVMADNAPRPAGMGHAQLRDWINQWGSAWAFRGLEPGSSMTDVMKAFKKKALVLHPDKVPESEKADATLRMSALGNAKEILLAEVGLADPPRQPPLDLVVPLLLLHQALRHLLPRQHRATAGSFIELLMARSARTLSFFVLYKAPPPDPFSGYDYTWFDNGKGKGPWRQKGRNVWEDPYGTVWEEVSDMSDFSEEGFESDDSWELDSDSSGPQIDRFPSVRKGRTLRFCRQCGHHQYWGEGWCFGCGWVRSHRRWRTERFPGFGKGSKGKGKGARTSTDPPPTESKKAPPPPPPSGDGGPKAFFPATVYDSGCFPGVCQAECLRLWKVEAEVDTVETHEEVVEVEVDEPELVPAHIPPTTKTPGIPAKAYPGQTVWRPPQNSSSVMSTTSRPISYSPGDFTAEPAPEPEHEGSLGAGATASGHLGPDPVPKKARGPVGDTRPLAIVLPNGEALWFTTRDIDADTPRLVIPWLLFQYLAMSKRPLSGFQSWGKVGVLYIRRVAQDILHGAQQRGSIMDRIREANRSNPLLLDLNSAYPEPHDATPPTSACTGAYRPSFNFRDFLQRPHLGEHFGPGEGGPRFKLHGYVGPKALGTGEPESSCKGRTAQGRFWSCSFAANTSTYSSHIAEPAPEEVDDDEDSDVELTAEERAEVARIEEECSALERRMRDLSVTQQRSLLENLANASSAVIGGLLADTVRRTAQMRSKGAKGGGRPKVKANQASANKDPKYLEDLSRGLSHAEAFVRHRSRLRAIQHQMEYGDVSLQPRATQVQTDRPLPPMLSLGRAHRLGLLDRLHRLEQQGVTWTQEDVDRCLTMERFLDYLENRESHRPGEPSDAPGTASKSAGAPPPWDPTETVPEGEQSVGRTALRNPPRDTVLYWAELYFAFDYDRCRAASRAC</sequence>
<evidence type="ECO:0000256" key="1">
    <source>
        <dbReference type="ARBA" id="ARBA00023125"/>
    </source>
</evidence>
<dbReference type="SMART" id="SM00271">
    <property type="entry name" value="DnaJ"/>
    <property type="match status" value="1"/>
</dbReference>
<name>A0A1Q9CYA6_SYMMI</name>
<feature type="region of interest" description="Disordered" evidence="4">
    <location>
        <begin position="2986"/>
        <end position="3028"/>
    </location>
</feature>
<feature type="region of interest" description="Disordered" evidence="4">
    <location>
        <begin position="2352"/>
        <end position="2376"/>
    </location>
</feature>
<dbReference type="PANTHER" id="PTHR34605">
    <property type="entry name" value="PHAGE_INTEGRASE DOMAIN-CONTAINING PROTEIN"/>
    <property type="match status" value="1"/>
</dbReference>
<dbReference type="GO" id="GO:0003677">
    <property type="term" value="F:DNA binding"/>
    <property type="evidence" value="ECO:0007669"/>
    <property type="project" value="UniProtKB-KW"/>
</dbReference>
<feature type="compositionally biased region" description="Basic and acidic residues" evidence="4">
    <location>
        <begin position="366"/>
        <end position="375"/>
    </location>
</feature>
<dbReference type="InterPro" id="IPR010998">
    <property type="entry name" value="Integrase_recombinase_N"/>
</dbReference>
<evidence type="ECO:0000313" key="8">
    <source>
        <dbReference type="Proteomes" id="UP000186817"/>
    </source>
</evidence>
<feature type="domain" description="C3H1-type" evidence="6">
    <location>
        <begin position="846"/>
        <end position="873"/>
    </location>
</feature>
<dbReference type="Gene3D" id="1.10.150.130">
    <property type="match status" value="1"/>
</dbReference>
<feature type="transmembrane region" description="Helical" evidence="5">
    <location>
        <begin position="37"/>
        <end position="58"/>
    </location>
</feature>
<feature type="region of interest" description="Disordered" evidence="4">
    <location>
        <begin position="1706"/>
        <end position="1728"/>
    </location>
</feature>
<feature type="compositionally biased region" description="Acidic residues" evidence="4">
    <location>
        <begin position="2352"/>
        <end position="2366"/>
    </location>
</feature>
<feature type="region of interest" description="Disordered" evidence="4">
    <location>
        <begin position="2862"/>
        <end position="2881"/>
    </location>
</feature>
<keyword evidence="5" id="KW-0812">Transmembrane</keyword>
<feature type="region of interest" description="Disordered" evidence="4">
    <location>
        <begin position="2419"/>
        <end position="2461"/>
    </location>
</feature>
<evidence type="ECO:0000256" key="5">
    <source>
        <dbReference type="SAM" id="Phobius"/>
    </source>
</evidence>
<comment type="caution">
    <text evidence="7">The sequence shown here is derived from an EMBL/GenBank/DDBJ whole genome shotgun (WGS) entry which is preliminary data.</text>
</comment>
<dbReference type="InterPro" id="IPR052925">
    <property type="entry name" value="Phage_Integrase-like_Recomb"/>
</dbReference>
<keyword evidence="2" id="KW-0862">Zinc</keyword>
<feature type="compositionally biased region" description="Basic and acidic residues" evidence="4">
    <location>
        <begin position="762"/>
        <end position="775"/>
    </location>
</feature>
<feature type="compositionally biased region" description="Pro residues" evidence="4">
    <location>
        <begin position="2438"/>
        <end position="2454"/>
    </location>
</feature>
<keyword evidence="1" id="KW-0238">DNA-binding</keyword>
<protein>
    <recommendedName>
        <fullName evidence="6">C3H1-type domain-containing protein</fullName>
    </recommendedName>
</protein>
<dbReference type="EMBL" id="LSRX01000836">
    <property type="protein sequence ID" value="OLP87912.1"/>
    <property type="molecule type" value="Genomic_DNA"/>
</dbReference>